<dbReference type="RefSeq" id="WP_079414537.1">
    <property type="nucleotide sequence ID" value="NZ_MBTG01000018.1"/>
</dbReference>
<accession>A0A1V4HH79</accession>
<proteinExistence type="predicted"/>
<evidence type="ECO:0000313" key="2">
    <source>
        <dbReference type="Proteomes" id="UP000190626"/>
    </source>
</evidence>
<evidence type="ECO:0000313" key="1">
    <source>
        <dbReference type="EMBL" id="OPH56031.1"/>
    </source>
</evidence>
<dbReference type="AlphaFoldDB" id="A0A1V4HH79"/>
<reference evidence="2" key="1">
    <citation type="submission" date="2016-07" db="EMBL/GenBank/DDBJ databases">
        <authorList>
            <person name="Florea S."/>
            <person name="Webb J.S."/>
            <person name="Jaromczyk J."/>
            <person name="Schardl C.L."/>
        </authorList>
    </citation>
    <scope>NUCLEOTIDE SEQUENCE [LARGE SCALE GENOMIC DNA]</scope>
    <source>
        <strain evidence="2">CY1</strain>
    </source>
</reference>
<protein>
    <submittedName>
        <fullName evidence="1">Uncharacterized protein</fullName>
    </submittedName>
</protein>
<sequence length="82" mass="9190">MGKPKKVDIDKMHAYRDSIRDGMNNPVIQYVAIRYPGKTVNYTAGLTAVRAYPNEDEKLGMTLIEVLKMEINRCISSAISQG</sequence>
<comment type="caution">
    <text evidence="1">The sequence shown here is derived from an EMBL/GenBank/DDBJ whole genome shotgun (WGS) entry which is preliminary data.</text>
</comment>
<gene>
    <name evidence="1" type="ORF">BC351_29525</name>
</gene>
<dbReference type="EMBL" id="MBTG01000018">
    <property type="protein sequence ID" value="OPH56031.1"/>
    <property type="molecule type" value="Genomic_DNA"/>
</dbReference>
<organism evidence="1 2">
    <name type="scientific">Paenibacillus ferrarius</name>
    <dbReference type="NCBI Taxonomy" id="1469647"/>
    <lineage>
        <taxon>Bacteria</taxon>
        <taxon>Bacillati</taxon>
        <taxon>Bacillota</taxon>
        <taxon>Bacilli</taxon>
        <taxon>Bacillales</taxon>
        <taxon>Paenibacillaceae</taxon>
        <taxon>Paenibacillus</taxon>
    </lineage>
</organism>
<keyword evidence="2" id="KW-1185">Reference proteome</keyword>
<name>A0A1V4HH79_9BACL</name>
<dbReference type="Proteomes" id="UP000190626">
    <property type="component" value="Unassembled WGS sequence"/>
</dbReference>